<accession>A0ABP3NXY1</accession>
<dbReference type="Gene3D" id="1.20.1270.180">
    <property type="match status" value="1"/>
</dbReference>
<keyword evidence="8" id="KW-1185">Reference proteome</keyword>
<evidence type="ECO:0000256" key="3">
    <source>
        <dbReference type="ARBA" id="ARBA00023139"/>
    </source>
</evidence>
<dbReference type="PANTHER" id="PTHR37549">
    <property type="entry name" value="LIPOPROTEIN LPRI"/>
    <property type="match status" value="1"/>
</dbReference>
<evidence type="ECO:0000256" key="1">
    <source>
        <dbReference type="ARBA" id="ARBA00022729"/>
    </source>
</evidence>
<keyword evidence="3" id="KW-0564">Palmitate</keyword>
<evidence type="ECO:0000313" key="7">
    <source>
        <dbReference type="EMBL" id="GAA0553297.1"/>
    </source>
</evidence>
<dbReference type="InterPro" id="IPR009739">
    <property type="entry name" value="LprI-like_N"/>
</dbReference>
<keyword evidence="2" id="KW-0472">Membrane</keyword>
<dbReference type="InterPro" id="IPR052755">
    <property type="entry name" value="Lysozyme_Inhibitor_LprI"/>
</dbReference>
<gene>
    <name evidence="7" type="ORF">GCM10009098_21260</name>
</gene>
<dbReference type="Proteomes" id="UP001501169">
    <property type="component" value="Unassembled WGS sequence"/>
</dbReference>
<dbReference type="InterPro" id="IPR036328">
    <property type="entry name" value="MliC_sf"/>
</dbReference>
<feature type="domain" description="C-type lysozyme inhibitor" evidence="6">
    <location>
        <begin position="137"/>
        <end position="203"/>
    </location>
</feature>
<organism evidence="7 8">
    <name type="scientific">Rheinheimera aquimaris</name>
    <dbReference type="NCBI Taxonomy" id="412437"/>
    <lineage>
        <taxon>Bacteria</taxon>
        <taxon>Pseudomonadati</taxon>
        <taxon>Pseudomonadota</taxon>
        <taxon>Gammaproteobacteria</taxon>
        <taxon>Chromatiales</taxon>
        <taxon>Chromatiaceae</taxon>
        <taxon>Rheinheimera</taxon>
    </lineage>
</organism>
<dbReference type="EMBL" id="BAAAEO010000003">
    <property type="protein sequence ID" value="GAA0553297.1"/>
    <property type="molecule type" value="Genomic_DNA"/>
</dbReference>
<protein>
    <submittedName>
        <fullName evidence="7">MliC family protein</fullName>
    </submittedName>
</protein>
<dbReference type="SUPFAM" id="SSF141488">
    <property type="entry name" value="YdhA-like"/>
    <property type="match status" value="1"/>
</dbReference>
<evidence type="ECO:0000259" key="6">
    <source>
        <dbReference type="Pfam" id="PF09864"/>
    </source>
</evidence>
<dbReference type="PANTHER" id="PTHR37549:SF1">
    <property type="entry name" value="LIPOPROTEIN LPRI"/>
    <property type="match status" value="1"/>
</dbReference>
<evidence type="ECO:0000313" key="8">
    <source>
        <dbReference type="Proteomes" id="UP001501169"/>
    </source>
</evidence>
<reference evidence="8" key="1">
    <citation type="journal article" date="2019" name="Int. J. Syst. Evol. Microbiol.">
        <title>The Global Catalogue of Microorganisms (GCM) 10K type strain sequencing project: providing services to taxonomists for standard genome sequencing and annotation.</title>
        <authorList>
            <consortium name="The Broad Institute Genomics Platform"/>
            <consortium name="The Broad Institute Genome Sequencing Center for Infectious Disease"/>
            <person name="Wu L."/>
            <person name="Ma J."/>
        </authorList>
    </citation>
    <scope>NUCLEOTIDE SEQUENCE [LARGE SCALE GENOMIC DNA]</scope>
    <source>
        <strain evidence="8">JCM 14331</strain>
    </source>
</reference>
<keyword evidence="4" id="KW-0449">Lipoprotein</keyword>
<evidence type="ECO:0000256" key="4">
    <source>
        <dbReference type="ARBA" id="ARBA00023288"/>
    </source>
</evidence>
<sequence length="214" mass="23892">MHPSWDLDQDGINDCENDGSCDHSVDYSLPRQTEARSNPSFSCDDVASDSIEQLICQQAELAELDNQLAAVYASALEKAQNEQPNQLQAEQRGWIKGRNDCWKSQDKAGCVKAAYNRRIAELQAHYRLTNFTGPVRFQCGTSVADEVVVTFFSTVPPTLLAERGDKTVLMYHTETGSGYRYEGPNESLWQQEDGIMLIWGYGAAALQCQKTVLE</sequence>
<dbReference type="Pfam" id="PF09864">
    <property type="entry name" value="MliC"/>
    <property type="match status" value="1"/>
</dbReference>
<proteinExistence type="predicted"/>
<comment type="caution">
    <text evidence="7">The sequence shown here is derived from an EMBL/GenBank/DDBJ whole genome shotgun (WGS) entry which is preliminary data.</text>
</comment>
<name>A0ABP3NXY1_9GAMM</name>
<dbReference type="Pfam" id="PF07007">
    <property type="entry name" value="LprI"/>
    <property type="match status" value="1"/>
</dbReference>
<keyword evidence="1" id="KW-0732">Signal</keyword>
<dbReference type="Gene3D" id="2.40.128.200">
    <property type="match status" value="1"/>
</dbReference>
<evidence type="ECO:0000256" key="2">
    <source>
        <dbReference type="ARBA" id="ARBA00023136"/>
    </source>
</evidence>
<feature type="domain" description="Lysozyme inhibitor LprI-like N-terminal" evidence="5">
    <location>
        <begin position="43"/>
        <end position="122"/>
    </location>
</feature>
<evidence type="ECO:0000259" key="5">
    <source>
        <dbReference type="Pfam" id="PF07007"/>
    </source>
</evidence>
<dbReference type="InterPro" id="IPR018660">
    <property type="entry name" value="MliC"/>
</dbReference>